<dbReference type="AlphaFoldDB" id="A0A2S2DS07"/>
<dbReference type="RefSeq" id="WP_109321865.1">
    <property type="nucleotide sequence ID" value="NZ_CP029346.1"/>
</dbReference>
<keyword evidence="2" id="KW-1185">Reference proteome</keyword>
<evidence type="ECO:0008006" key="3">
    <source>
        <dbReference type="Google" id="ProtNLM"/>
    </source>
</evidence>
<evidence type="ECO:0000313" key="1">
    <source>
        <dbReference type="EMBL" id="AWL08089.1"/>
    </source>
</evidence>
<sequence>MLTRRDAISQIALMLGGAITAPTLMAMEAKHSGKTALADTFSLSETQRKIVAAVAEHIIPKTSTPGAIEAGVPAFIELMLNDCYKLPEQRSFLKGVSDLDKAGFLSQNASGQVAMLKLVESNTKELMNSYRVRLQKVGDNVDKETLEGNTGVPFWRLIKELTLLGYFTSEKGVTSSFEYVTVPGKFEPTKLKPGQKAYQY</sequence>
<dbReference type="Proteomes" id="UP000245468">
    <property type="component" value="Chromosome"/>
</dbReference>
<dbReference type="KEGG" id="psez:HME7025_00206"/>
<dbReference type="EMBL" id="CP029346">
    <property type="protein sequence ID" value="AWL08089.1"/>
    <property type="molecule type" value="Genomic_DNA"/>
</dbReference>
<evidence type="ECO:0000313" key="2">
    <source>
        <dbReference type="Proteomes" id="UP000245468"/>
    </source>
</evidence>
<accession>A0A2S2DS07</accession>
<dbReference type="OrthoDB" id="6385145at2"/>
<protein>
    <recommendedName>
        <fullName evidence="3">Gluconate 2-dehydrogenase subunit 3 family protein</fullName>
    </recommendedName>
</protein>
<dbReference type="Pfam" id="PF13618">
    <property type="entry name" value="Gluconate_2-dh3"/>
    <property type="match status" value="1"/>
</dbReference>
<reference evidence="2" key="1">
    <citation type="submission" date="2018-05" db="EMBL/GenBank/DDBJ databases">
        <title>Pseudarcicella sp. HME7025 Genome sequencing and assembly.</title>
        <authorList>
            <person name="Kim H."/>
            <person name="Kang H."/>
            <person name="Joh K."/>
        </authorList>
    </citation>
    <scope>NUCLEOTIDE SEQUENCE [LARGE SCALE GENOMIC DNA]</scope>
    <source>
        <strain evidence="2">HME7025</strain>
    </source>
</reference>
<gene>
    <name evidence="1" type="ORF">HME7025_00206</name>
</gene>
<dbReference type="InterPro" id="IPR027056">
    <property type="entry name" value="Gluconate_2DH_su3"/>
</dbReference>
<name>A0A2S2DS07_9BACT</name>
<organism evidence="1 2">
    <name type="scientific">Aquirufa nivalisilvae</name>
    <dbReference type="NCBI Taxonomy" id="2516557"/>
    <lineage>
        <taxon>Bacteria</taxon>
        <taxon>Pseudomonadati</taxon>
        <taxon>Bacteroidota</taxon>
        <taxon>Cytophagia</taxon>
        <taxon>Cytophagales</taxon>
        <taxon>Flectobacillaceae</taxon>
        <taxon>Aquirufa</taxon>
    </lineage>
</organism>
<proteinExistence type="predicted"/>